<gene>
    <name evidence="2" type="ORF">CMQ_7018</name>
</gene>
<evidence type="ECO:0000256" key="1">
    <source>
        <dbReference type="SAM" id="MobiDB-lite"/>
    </source>
</evidence>
<dbReference type="OrthoDB" id="5419162at2759"/>
<dbReference type="HOGENOM" id="CLU_087072_0_0_1"/>
<name>F0X7J3_GROCL</name>
<proteinExistence type="predicted"/>
<protein>
    <submittedName>
        <fullName evidence="2">Uncharacterized protein</fullName>
    </submittedName>
</protein>
<dbReference type="InParanoid" id="F0X7J3"/>
<dbReference type="GeneID" id="25980516"/>
<reference evidence="2 3" key="1">
    <citation type="journal article" date="2011" name="Proc. Natl. Acad. Sci. U.S.A.">
        <title>Genome and transcriptome analyses of the mountain pine beetle-fungal symbiont Grosmannia clavigera, a lodgepole pine pathogen.</title>
        <authorList>
            <person name="DiGuistini S."/>
            <person name="Wang Y."/>
            <person name="Liao N.Y."/>
            <person name="Taylor G."/>
            <person name="Tanguay P."/>
            <person name="Feau N."/>
            <person name="Henrissat B."/>
            <person name="Chan S.K."/>
            <person name="Hesse-Orce U."/>
            <person name="Alamouti S.M."/>
            <person name="Tsui C.K.M."/>
            <person name="Docking R.T."/>
            <person name="Levasseur A."/>
            <person name="Haridas S."/>
            <person name="Robertson G."/>
            <person name="Birol I."/>
            <person name="Holt R.A."/>
            <person name="Marra M.A."/>
            <person name="Hamelin R.C."/>
            <person name="Hirst M."/>
            <person name="Jones S.J.M."/>
            <person name="Bohlmann J."/>
            <person name="Breuil C."/>
        </authorList>
    </citation>
    <scope>NUCLEOTIDE SEQUENCE [LARGE SCALE GENOMIC DNA]</scope>
    <source>
        <strain evidence="3">kw1407 / UAMH 11150</strain>
    </source>
</reference>
<dbReference type="AlphaFoldDB" id="F0X7J3"/>
<feature type="region of interest" description="Disordered" evidence="1">
    <location>
        <begin position="37"/>
        <end position="116"/>
    </location>
</feature>
<feature type="compositionally biased region" description="Gly residues" evidence="1">
    <location>
        <begin position="242"/>
        <end position="252"/>
    </location>
</feature>
<dbReference type="Proteomes" id="UP000007796">
    <property type="component" value="Unassembled WGS sequence"/>
</dbReference>
<feature type="compositionally biased region" description="Basic and acidic residues" evidence="1">
    <location>
        <begin position="94"/>
        <end position="105"/>
    </location>
</feature>
<organism evidence="3">
    <name type="scientific">Grosmannia clavigera (strain kw1407 / UAMH 11150)</name>
    <name type="common">Blue stain fungus</name>
    <name type="synonym">Graphiocladiella clavigera</name>
    <dbReference type="NCBI Taxonomy" id="655863"/>
    <lineage>
        <taxon>Eukaryota</taxon>
        <taxon>Fungi</taxon>
        <taxon>Dikarya</taxon>
        <taxon>Ascomycota</taxon>
        <taxon>Pezizomycotina</taxon>
        <taxon>Sordariomycetes</taxon>
        <taxon>Sordariomycetidae</taxon>
        <taxon>Ophiostomatales</taxon>
        <taxon>Ophiostomataceae</taxon>
        <taxon>Leptographium</taxon>
    </lineage>
</organism>
<evidence type="ECO:0000313" key="3">
    <source>
        <dbReference type="Proteomes" id="UP000007796"/>
    </source>
</evidence>
<dbReference type="eggNOG" id="ENOG502TED9">
    <property type="taxonomic scope" value="Eukaryota"/>
</dbReference>
<accession>F0X7J3</accession>
<dbReference type="EMBL" id="GL629729">
    <property type="protein sequence ID" value="EFX06697.1"/>
    <property type="molecule type" value="Genomic_DNA"/>
</dbReference>
<evidence type="ECO:0000313" key="2">
    <source>
        <dbReference type="EMBL" id="EFX06697.1"/>
    </source>
</evidence>
<dbReference type="RefSeq" id="XP_014176179.1">
    <property type="nucleotide sequence ID" value="XM_014320704.1"/>
</dbReference>
<sequence length="306" mass="30998">MASPDRATDPVDGSDDVLSDDELDAAAIAAAMGFSSFGSQVHPNKKRRFNPRADAVVAAGGQGSGANTVPVAQPRALSSLPLHPPSRPVGGGDDCPHRESDDDRSGAAAHEADEDCAPQYIDTSRPVGEVRHLGEVLREGDDGQPADDATVPQALIDAVLAAGNAAYGMSTAAAAAAAAAAAVTTAATASQLDGSASSTARHCDTAGQLQVRAIDRHGFRSDLTAAGSEEGGHPGTVAPGSYGSGNGSGSRGAGRPPWWTNYYDATSNENPWARREIDLGLTACGSWLSRDGGRHQGPGLAATTPL</sequence>
<keyword evidence="3" id="KW-1185">Reference proteome</keyword>
<feature type="region of interest" description="Disordered" evidence="1">
    <location>
        <begin position="223"/>
        <end position="257"/>
    </location>
</feature>